<gene>
    <name evidence="1" type="ORF">AV926_03390</name>
</gene>
<protein>
    <recommendedName>
        <fullName evidence="3">Spi protease inhibitor domain-containing protein</fullName>
    </recommendedName>
</protein>
<accession>A0A161SM66</accession>
<organism evidence="1 2">
    <name type="scientific">Myroides marinus</name>
    <dbReference type="NCBI Taxonomy" id="703342"/>
    <lineage>
        <taxon>Bacteria</taxon>
        <taxon>Pseudomonadati</taxon>
        <taxon>Bacteroidota</taxon>
        <taxon>Flavobacteriia</taxon>
        <taxon>Flavobacteriales</taxon>
        <taxon>Flavobacteriaceae</taxon>
        <taxon>Myroides</taxon>
    </lineage>
</organism>
<evidence type="ECO:0008006" key="3">
    <source>
        <dbReference type="Google" id="ProtNLM"/>
    </source>
</evidence>
<evidence type="ECO:0000313" key="2">
    <source>
        <dbReference type="Proteomes" id="UP000076630"/>
    </source>
</evidence>
<dbReference type="InterPro" id="IPR044934">
    <property type="entry name" value="Streptopain_sf"/>
</dbReference>
<dbReference type="PROSITE" id="PS51257">
    <property type="entry name" value="PROKAR_LIPOPROTEIN"/>
    <property type="match status" value="1"/>
</dbReference>
<sequence length="426" mass="48003">MKNKCNLMFTILILFFFTSCEKDNSVSEDLQSKQEIEYSVSEKDIVNLINSYYSEDASLSGAISSHSIKNPTKPQIKNISSLSKTKSNTIQSSATGKKSRSVNSEDLLYSVELENNKTFLIAADKRAYDVYAILDFPFSFEDENNDLSDGFISWIENICFDIDFQKNNSSTINELWSSEPKSSLVTHTATTNEPLFYIPNKCKVNWGQSAPYNVFTPKINGQNTLTGCVAVAAAQALTVVWDKNIKTFNNYPLATSWESIINKPSLYQNDGSVELIDIAMLMLNIGQNSGMDYGLNASGTKTHYAINLIKRASNNTIKVNEDWNKIYETLVSENGITILSAFSERRHPTMFRSTSYGGGHAMVIDGFTWRKGGVYLHVNFGWRGSGNGYFLNFSKLNLERFKDSNWSNETSNQYPYNNTVYNLTRN</sequence>
<dbReference type="InterPro" id="IPR000200">
    <property type="entry name" value="Peptidase_C10"/>
</dbReference>
<reference evidence="1 2" key="1">
    <citation type="submission" date="2016-01" db="EMBL/GenBank/DDBJ databases">
        <title>Whole genome sequencing of Myroides marinus L41.</title>
        <authorList>
            <person name="Hong K.W."/>
        </authorList>
    </citation>
    <scope>NUCLEOTIDE SEQUENCE [LARGE SCALE GENOMIC DNA]</scope>
    <source>
        <strain evidence="1 2">L41</strain>
    </source>
</reference>
<evidence type="ECO:0000313" key="1">
    <source>
        <dbReference type="EMBL" id="KZE83720.1"/>
    </source>
</evidence>
<dbReference type="Proteomes" id="UP000076630">
    <property type="component" value="Unassembled WGS sequence"/>
</dbReference>
<proteinExistence type="predicted"/>
<dbReference type="Gene3D" id="3.90.70.50">
    <property type="entry name" value="Peptidase C10, streptopain"/>
    <property type="match status" value="1"/>
</dbReference>
<keyword evidence="2" id="KW-1185">Reference proteome</keyword>
<dbReference type="EMBL" id="LQNU01000035">
    <property type="protein sequence ID" value="KZE83720.1"/>
    <property type="molecule type" value="Genomic_DNA"/>
</dbReference>
<dbReference type="InterPro" id="IPR038765">
    <property type="entry name" value="Papain-like_cys_pep_sf"/>
</dbReference>
<dbReference type="Pfam" id="PF01640">
    <property type="entry name" value="Peptidase_C10"/>
    <property type="match status" value="1"/>
</dbReference>
<dbReference type="AlphaFoldDB" id="A0A161SM66"/>
<dbReference type="RefSeq" id="WP_038986533.1">
    <property type="nucleotide sequence ID" value="NZ_JWJO01000025.1"/>
</dbReference>
<comment type="caution">
    <text evidence="1">The sequence shown here is derived from an EMBL/GenBank/DDBJ whole genome shotgun (WGS) entry which is preliminary data.</text>
</comment>
<dbReference type="OrthoDB" id="2235251at2"/>
<dbReference type="GO" id="GO:0006508">
    <property type="term" value="P:proteolysis"/>
    <property type="evidence" value="ECO:0007669"/>
    <property type="project" value="InterPro"/>
</dbReference>
<name>A0A161SM66_9FLAO</name>
<dbReference type="GO" id="GO:0008234">
    <property type="term" value="F:cysteine-type peptidase activity"/>
    <property type="evidence" value="ECO:0007669"/>
    <property type="project" value="InterPro"/>
</dbReference>
<dbReference type="SUPFAM" id="SSF54001">
    <property type="entry name" value="Cysteine proteinases"/>
    <property type="match status" value="1"/>
</dbReference>